<dbReference type="InterPro" id="IPR013222">
    <property type="entry name" value="Glyco_hyd_98_carb-bd"/>
</dbReference>
<dbReference type="SUPFAM" id="SSF49785">
    <property type="entry name" value="Galactose-binding domain-like"/>
    <property type="match status" value="1"/>
</dbReference>
<dbReference type="InterPro" id="IPR007253">
    <property type="entry name" value="Cell_wall-bd_2"/>
</dbReference>
<reference evidence="3 4" key="1">
    <citation type="submission" date="2018-02" db="EMBL/GenBank/DDBJ databases">
        <title>Genomic Encyclopedia of Archaeal and Bacterial Type Strains, Phase II (KMG-II): from individual species to whole genera.</title>
        <authorList>
            <person name="Goeker M."/>
        </authorList>
    </citation>
    <scope>NUCLEOTIDE SEQUENCE [LARGE SCALE GENOMIC DNA]</scope>
    <source>
        <strain evidence="3 4">DSM 22857</strain>
    </source>
</reference>
<evidence type="ECO:0000313" key="4">
    <source>
        <dbReference type="Proteomes" id="UP000239485"/>
    </source>
</evidence>
<dbReference type="EMBL" id="PTJD01000005">
    <property type="protein sequence ID" value="PPK96005.1"/>
    <property type="molecule type" value="Genomic_DNA"/>
</dbReference>
<evidence type="ECO:0000256" key="1">
    <source>
        <dbReference type="SAM" id="SignalP"/>
    </source>
</evidence>
<dbReference type="OrthoDB" id="5188291at2"/>
<dbReference type="Gene3D" id="2.60.120.1060">
    <property type="entry name" value="NPCBM/NEW2 domain"/>
    <property type="match status" value="1"/>
</dbReference>
<accession>A0A2S6IPA9</accession>
<dbReference type="Pfam" id="PF04122">
    <property type="entry name" value="CW_binding_2"/>
    <property type="match status" value="3"/>
</dbReference>
<gene>
    <name evidence="3" type="ORF">CLV92_105105</name>
</gene>
<sequence length="478" mass="50117">MSRPTTRPGRRAAAAAVVAAAAVTALAVPADASPIRAHSLFGADRYLTSVVLEDAVATVPDGPVMETAFVVTGQDFPDGLAAGALAGWLQGNIYLSPKGQLTQEVRDRLAYHRNIVLVGSEGVLGPDIMTWLRQNTRANLHRIEGGDRFATAANLALWANETGRYPGGAKHVILATGSNYPDALAGSAVGSKLGAPMLLVTRDGIPAPTALALKALAPERITVLGAESAVSAAVLEQLTAIAPATVQRVHGADRYETAAAAARAFFTAEDTNLAVLVSGHNWADAITAGAYAGRRRAPLLLTPPTCVPQSVNLTIEALDPFALRAVGGPRVLGEDARLRTSCEAGPKTYLDQLPWPTGNARFLSDHATIDGVFYPRSASFDTDPRNSEYRTWNLKGEYSRFTATVGVLDGNTSGLRSTVEVYGDEKLLASRTVAAGAAATFDVPITGVENLKVVSTSSDRTALHSTDNVIYLGDAAVR</sequence>
<dbReference type="InterPro" id="IPR051922">
    <property type="entry name" value="Bact_Sporulation_Assoc"/>
</dbReference>
<protein>
    <submittedName>
        <fullName evidence="3">Putative cell wall binding repeat protein</fullName>
    </submittedName>
</protein>
<evidence type="ECO:0000313" key="3">
    <source>
        <dbReference type="EMBL" id="PPK96005.1"/>
    </source>
</evidence>
<keyword evidence="4" id="KW-1185">Reference proteome</keyword>
<feature type="chain" id="PRO_5039422128" evidence="1">
    <location>
        <begin position="28"/>
        <end position="478"/>
    </location>
</feature>
<dbReference type="Proteomes" id="UP000239485">
    <property type="component" value="Unassembled WGS sequence"/>
</dbReference>
<comment type="caution">
    <text evidence="3">The sequence shown here is derived from an EMBL/GenBank/DDBJ whole genome shotgun (WGS) entry which is preliminary data.</text>
</comment>
<dbReference type="InterPro" id="IPR038637">
    <property type="entry name" value="NPCBM_sf"/>
</dbReference>
<dbReference type="PANTHER" id="PTHR30032">
    <property type="entry name" value="N-ACETYLMURAMOYL-L-ALANINE AMIDASE-RELATED"/>
    <property type="match status" value="1"/>
</dbReference>
<dbReference type="Pfam" id="PF08305">
    <property type="entry name" value="NPCBM"/>
    <property type="match status" value="1"/>
</dbReference>
<feature type="signal peptide" evidence="1">
    <location>
        <begin position="1"/>
        <end position="27"/>
    </location>
</feature>
<dbReference type="SMART" id="SM00776">
    <property type="entry name" value="NPCBM"/>
    <property type="match status" value="1"/>
</dbReference>
<dbReference type="AlphaFoldDB" id="A0A2S6IPA9"/>
<dbReference type="RefSeq" id="WP_104432391.1">
    <property type="nucleotide sequence ID" value="NZ_PTJD01000005.1"/>
</dbReference>
<dbReference type="Gene3D" id="3.40.50.12090">
    <property type="match status" value="2"/>
</dbReference>
<keyword evidence="1" id="KW-0732">Signal</keyword>
<proteinExistence type="predicted"/>
<dbReference type="PANTHER" id="PTHR30032:SF8">
    <property type="entry name" value="GERMINATION-SPECIFIC N-ACETYLMURAMOYL-L-ALANINE AMIDASE"/>
    <property type="match status" value="1"/>
</dbReference>
<dbReference type="InterPro" id="IPR008979">
    <property type="entry name" value="Galactose-bd-like_sf"/>
</dbReference>
<feature type="domain" description="Glycosyl hydrolase family 98 putative carbohydrate-binding module" evidence="2">
    <location>
        <begin position="344"/>
        <end position="465"/>
    </location>
</feature>
<name>A0A2S6IPA9_9ACTN</name>
<evidence type="ECO:0000259" key="2">
    <source>
        <dbReference type="SMART" id="SM00776"/>
    </source>
</evidence>
<organism evidence="3 4">
    <name type="scientific">Kineococcus xinjiangensis</name>
    <dbReference type="NCBI Taxonomy" id="512762"/>
    <lineage>
        <taxon>Bacteria</taxon>
        <taxon>Bacillati</taxon>
        <taxon>Actinomycetota</taxon>
        <taxon>Actinomycetes</taxon>
        <taxon>Kineosporiales</taxon>
        <taxon>Kineosporiaceae</taxon>
        <taxon>Kineococcus</taxon>
    </lineage>
</organism>